<dbReference type="Proteomes" id="UP000887565">
    <property type="component" value="Unplaced"/>
</dbReference>
<feature type="domain" description="Protein kinase" evidence="6">
    <location>
        <begin position="1"/>
        <end position="136"/>
    </location>
</feature>
<dbReference type="SUPFAM" id="SSF56112">
    <property type="entry name" value="Protein kinase-like (PK-like)"/>
    <property type="match status" value="1"/>
</dbReference>
<dbReference type="GO" id="GO:0004674">
    <property type="term" value="F:protein serine/threonine kinase activity"/>
    <property type="evidence" value="ECO:0007669"/>
    <property type="project" value="UniProtKB-KW"/>
</dbReference>
<evidence type="ECO:0000256" key="1">
    <source>
        <dbReference type="ARBA" id="ARBA00022527"/>
    </source>
</evidence>
<dbReference type="InterPro" id="IPR000719">
    <property type="entry name" value="Prot_kinase_dom"/>
</dbReference>
<dbReference type="GO" id="GO:0005524">
    <property type="term" value="F:ATP binding"/>
    <property type="evidence" value="ECO:0007669"/>
    <property type="project" value="UniProtKB-KW"/>
</dbReference>
<accession>A0A915L2L2</accession>
<evidence type="ECO:0000256" key="4">
    <source>
        <dbReference type="ARBA" id="ARBA00022777"/>
    </source>
</evidence>
<evidence type="ECO:0000313" key="7">
    <source>
        <dbReference type="Proteomes" id="UP000887565"/>
    </source>
</evidence>
<keyword evidence="3" id="KW-0547">Nucleotide-binding</keyword>
<dbReference type="PANTHER" id="PTHR24351">
    <property type="entry name" value="RIBOSOMAL PROTEIN S6 KINASE"/>
    <property type="match status" value="1"/>
</dbReference>
<name>A0A915L2L2_ROMCU</name>
<reference evidence="8" key="1">
    <citation type="submission" date="2022-11" db="UniProtKB">
        <authorList>
            <consortium name="WormBaseParasite"/>
        </authorList>
    </citation>
    <scope>IDENTIFICATION</scope>
</reference>
<dbReference type="PROSITE" id="PS50011">
    <property type="entry name" value="PROTEIN_KINASE_DOM"/>
    <property type="match status" value="1"/>
</dbReference>
<keyword evidence="4" id="KW-0418">Kinase</keyword>
<sequence length="204" mass="23479">MHCCGVIYRDIKMENIMLDQNGHVQLIDFGLSKWLSYGERTNTICGTLQYMAPEVLNGEWYNHCADWWCLGVLMHTLLTGSYPFGMSDSHTTMHITEYVPMGSISQDGQSLLKKLLCQNPKLRLKSLTAFKMESFFHGMDFQHIENKKVHPFDLIPRMKKCQSCNTINEDVPSLEDCASSIFNEDYSALEDFAYFDYDKANINS</sequence>
<dbReference type="Pfam" id="PF00069">
    <property type="entry name" value="Pkinase"/>
    <property type="match status" value="1"/>
</dbReference>
<keyword evidence="5" id="KW-0067">ATP-binding</keyword>
<proteinExistence type="predicted"/>
<dbReference type="OMA" id="MHITEYV"/>
<dbReference type="Gene3D" id="1.10.510.10">
    <property type="entry name" value="Transferase(Phosphotransferase) domain 1"/>
    <property type="match status" value="1"/>
</dbReference>
<keyword evidence="7" id="KW-1185">Reference proteome</keyword>
<dbReference type="PROSITE" id="PS00108">
    <property type="entry name" value="PROTEIN_KINASE_ST"/>
    <property type="match status" value="1"/>
</dbReference>
<evidence type="ECO:0000256" key="2">
    <source>
        <dbReference type="ARBA" id="ARBA00022679"/>
    </source>
</evidence>
<evidence type="ECO:0000313" key="8">
    <source>
        <dbReference type="WBParaSite" id="nRc.2.0.1.t44961-RA"/>
    </source>
</evidence>
<evidence type="ECO:0000256" key="5">
    <source>
        <dbReference type="ARBA" id="ARBA00022840"/>
    </source>
</evidence>
<keyword evidence="2" id="KW-0808">Transferase</keyword>
<dbReference type="AlphaFoldDB" id="A0A915L2L2"/>
<keyword evidence="1" id="KW-0723">Serine/threonine-protein kinase</keyword>
<protein>
    <submittedName>
        <fullName evidence="8">Protein kinase domain-containing protein</fullName>
    </submittedName>
</protein>
<evidence type="ECO:0000259" key="6">
    <source>
        <dbReference type="PROSITE" id="PS50011"/>
    </source>
</evidence>
<organism evidence="7 8">
    <name type="scientific">Romanomermis culicivorax</name>
    <name type="common">Nematode worm</name>
    <dbReference type="NCBI Taxonomy" id="13658"/>
    <lineage>
        <taxon>Eukaryota</taxon>
        <taxon>Metazoa</taxon>
        <taxon>Ecdysozoa</taxon>
        <taxon>Nematoda</taxon>
        <taxon>Enoplea</taxon>
        <taxon>Dorylaimia</taxon>
        <taxon>Mermithida</taxon>
        <taxon>Mermithoidea</taxon>
        <taxon>Mermithidae</taxon>
        <taxon>Romanomermis</taxon>
    </lineage>
</organism>
<dbReference type="WBParaSite" id="nRc.2.0.1.t44961-RA">
    <property type="protein sequence ID" value="nRc.2.0.1.t44961-RA"/>
    <property type="gene ID" value="nRc.2.0.1.g44961"/>
</dbReference>
<dbReference type="SMART" id="SM00220">
    <property type="entry name" value="S_TKc"/>
    <property type="match status" value="1"/>
</dbReference>
<evidence type="ECO:0000256" key="3">
    <source>
        <dbReference type="ARBA" id="ARBA00022741"/>
    </source>
</evidence>
<dbReference type="InterPro" id="IPR008271">
    <property type="entry name" value="Ser/Thr_kinase_AS"/>
</dbReference>
<dbReference type="InterPro" id="IPR011009">
    <property type="entry name" value="Kinase-like_dom_sf"/>
</dbReference>